<accession>A0A6N7PQ51</accession>
<evidence type="ECO:0000313" key="8">
    <source>
        <dbReference type="Proteomes" id="UP000440224"/>
    </source>
</evidence>
<keyword evidence="8" id="KW-1185">Reference proteome</keyword>
<organism evidence="7 8">
    <name type="scientific">Polyangium spumosum</name>
    <dbReference type="NCBI Taxonomy" id="889282"/>
    <lineage>
        <taxon>Bacteria</taxon>
        <taxon>Pseudomonadati</taxon>
        <taxon>Myxococcota</taxon>
        <taxon>Polyangia</taxon>
        <taxon>Polyangiales</taxon>
        <taxon>Polyangiaceae</taxon>
        <taxon>Polyangium</taxon>
    </lineage>
</organism>
<protein>
    <recommendedName>
        <fullName evidence="3">GTP cyclohydrolase I</fullName>
        <ecNumber evidence="3">3.5.4.16</ecNumber>
    </recommendedName>
</protein>
<dbReference type="GO" id="GO:0005525">
    <property type="term" value="F:GTP binding"/>
    <property type="evidence" value="ECO:0007669"/>
    <property type="project" value="TreeGrafter"/>
</dbReference>
<comment type="pathway">
    <text evidence="2">Cofactor biosynthesis; 7,8-dihydroneopterin triphosphate biosynthesis; 7,8-dihydroneopterin triphosphate from GTP: step 1/1.</text>
</comment>
<dbReference type="InterPro" id="IPR020602">
    <property type="entry name" value="GTP_CycHdrlase_I_dom"/>
</dbReference>
<dbReference type="GO" id="GO:0006730">
    <property type="term" value="P:one-carbon metabolic process"/>
    <property type="evidence" value="ECO:0007669"/>
    <property type="project" value="UniProtKB-KW"/>
</dbReference>
<dbReference type="EMBL" id="WJIE01000003">
    <property type="protein sequence ID" value="MRG92936.1"/>
    <property type="molecule type" value="Genomic_DNA"/>
</dbReference>
<keyword evidence="5 7" id="KW-0378">Hydrolase</keyword>
<dbReference type="InterPro" id="IPR001474">
    <property type="entry name" value="GTP_CycHdrlase_I"/>
</dbReference>
<dbReference type="Pfam" id="PF01227">
    <property type="entry name" value="GTP_cyclohydroI"/>
    <property type="match status" value="1"/>
</dbReference>
<dbReference type="GO" id="GO:0008270">
    <property type="term" value="F:zinc ion binding"/>
    <property type="evidence" value="ECO:0007669"/>
    <property type="project" value="TreeGrafter"/>
</dbReference>
<sequence length="187" mass="19406">MIDRSAAARAIVDFLRALGKEPVGELEGTGERVADAWADDLLEGESIDAAAVLREGSLGARETGMGIVVVRDLAVTTVCPHHLLPAIGTAIVAYQPGARVAGIGTLARVVDVVARRLTLQEEIGATVVDLLVRELEAKGALCQLSLTHTCLVSRGERKTGAIVETMALSGSFATSEGRALALAALGR</sequence>
<reference evidence="7 8" key="1">
    <citation type="submission" date="2019-10" db="EMBL/GenBank/DDBJ databases">
        <title>A soil myxobacterium in the family Polyangiaceae.</title>
        <authorList>
            <person name="Li Y."/>
            <person name="Wang J."/>
        </authorList>
    </citation>
    <scope>NUCLEOTIDE SEQUENCE [LARGE SCALE GENOMIC DNA]</scope>
    <source>
        <strain evidence="7 8">DSM 14734</strain>
    </source>
</reference>
<dbReference type="UniPathway" id="UPA00848">
    <property type="reaction ID" value="UER00151"/>
</dbReference>
<dbReference type="RefSeq" id="WP_153819745.1">
    <property type="nucleotide sequence ID" value="NZ_WJIE01000003.1"/>
</dbReference>
<evidence type="ECO:0000256" key="5">
    <source>
        <dbReference type="ARBA" id="ARBA00022801"/>
    </source>
</evidence>
<dbReference type="GO" id="GO:0003934">
    <property type="term" value="F:GTP cyclohydrolase I activity"/>
    <property type="evidence" value="ECO:0007669"/>
    <property type="project" value="UniProtKB-EC"/>
</dbReference>
<dbReference type="GO" id="GO:0046654">
    <property type="term" value="P:tetrahydrofolate biosynthetic process"/>
    <property type="evidence" value="ECO:0007669"/>
    <property type="project" value="InterPro"/>
</dbReference>
<dbReference type="Proteomes" id="UP000440224">
    <property type="component" value="Unassembled WGS sequence"/>
</dbReference>
<comment type="catalytic activity">
    <reaction evidence="1">
        <text>GTP + H2O = 7,8-dihydroneopterin 3'-triphosphate + formate + H(+)</text>
        <dbReference type="Rhea" id="RHEA:17473"/>
        <dbReference type="ChEBI" id="CHEBI:15377"/>
        <dbReference type="ChEBI" id="CHEBI:15378"/>
        <dbReference type="ChEBI" id="CHEBI:15740"/>
        <dbReference type="ChEBI" id="CHEBI:37565"/>
        <dbReference type="ChEBI" id="CHEBI:58462"/>
        <dbReference type="EC" id="3.5.4.16"/>
    </reaction>
</comment>
<dbReference type="EC" id="3.5.4.16" evidence="3"/>
<evidence type="ECO:0000256" key="4">
    <source>
        <dbReference type="ARBA" id="ARBA00022563"/>
    </source>
</evidence>
<dbReference type="PANTHER" id="PTHR11109:SF7">
    <property type="entry name" value="GTP CYCLOHYDROLASE 1"/>
    <property type="match status" value="1"/>
</dbReference>
<dbReference type="Gene3D" id="3.30.1130.10">
    <property type="match status" value="1"/>
</dbReference>
<dbReference type="GO" id="GO:0006729">
    <property type="term" value="P:tetrahydrobiopterin biosynthetic process"/>
    <property type="evidence" value="ECO:0007669"/>
    <property type="project" value="TreeGrafter"/>
</dbReference>
<dbReference type="OrthoDB" id="9801207at2"/>
<dbReference type="GO" id="GO:0005737">
    <property type="term" value="C:cytoplasm"/>
    <property type="evidence" value="ECO:0007669"/>
    <property type="project" value="TreeGrafter"/>
</dbReference>
<evidence type="ECO:0000256" key="3">
    <source>
        <dbReference type="ARBA" id="ARBA00012715"/>
    </source>
</evidence>
<evidence type="ECO:0000256" key="2">
    <source>
        <dbReference type="ARBA" id="ARBA00005080"/>
    </source>
</evidence>
<feature type="domain" description="GTP cyclohydrolase I" evidence="6">
    <location>
        <begin position="9"/>
        <end position="175"/>
    </location>
</feature>
<proteinExistence type="predicted"/>
<evidence type="ECO:0000313" key="7">
    <source>
        <dbReference type="EMBL" id="MRG92936.1"/>
    </source>
</evidence>
<dbReference type="InterPro" id="IPR043133">
    <property type="entry name" value="GTP-CH-I_C/QueF"/>
</dbReference>
<gene>
    <name evidence="7" type="ORF">GF068_13500</name>
</gene>
<comment type="caution">
    <text evidence="7">The sequence shown here is derived from an EMBL/GenBank/DDBJ whole genome shotgun (WGS) entry which is preliminary data.</text>
</comment>
<name>A0A6N7PQ51_9BACT</name>
<dbReference type="PANTHER" id="PTHR11109">
    <property type="entry name" value="GTP CYCLOHYDROLASE I"/>
    <property type="match status" value="1"/>
</dbReference>
<keyword evidence="4" id="KW-0554">One-carbon metabolism</keyword>
<dbReference type="SUPFAM" id="SSF55620">
    <property type="entry name" value="Tetrahydrobiopterin biosynthesis enzymes-like"/>
    <property type="match status" value="1"/>
</dbReference>
<dbReference type="AlphaFoldDB" id="A0A6N7PQ51"/>
<evidence type="ECO:0000259" key="6">
    <source>
        <dbReference type="Pfam" id="PF01227"/>
    </source>
</evidence>
<evidence type="ECO:0000256" key="1">
    <source>
        <dbReference type="ARBA" id="ARBA00001052"/>
    </source>
</evidence>